<dbReference type="REBASE" id="36569">
    <property type="entry name" value="FdgDGORF3166P"/>
</dbReference>
<dbReference type="STRING" id="656024.FsymDg_3166"/>
<accession>F8AYG4</accession>
<evidence type="ECO:0000313" key="2">
    <source>
        <dbReference type="EMBL" id="AEH10474.1"/>
    </source>
</evidence>
<gene>
    <name evidence="2" type="ordered locus">FsymDg_3166</name>
</gene>
<dbReference type="AlphaFoldDB" id="F8AYG4"/>
<evidence type="ECO:0000313" key="3">
    <source>
        <dbReference type="Proteomes" id="UP000001549"/>
    </source>
</evidence>
<feature type="domain" description="EcoEI R protein C-terminal" evidence="1">
    <location>
        <begin position="234"/>
        <end position="371"/>
    </location>
</feature>
<reference evidence="2 3" key="1">
    <citation type="submission" date="2011-05" db="EMBL/GenBank/DDBJ databases">
        <title>Complete sequence of chromosome of Frankia symbiont of Datisca glomerata.</title>
        <authorList>
            <consortium name="US DOE Joint Genome Institute"/>
            <person name="Lucas S."/>
            <person name="Han J."/>
            <person name="Lapidus A."/>
            <person name="Cheng J.-F."/>
            <person name="Goodwin L."/>
            <person name="Pitluck S."/>
            <person name="Peters L."/>
            <person name="Mikhailova N."/>
            <person name="Chertkov O."/>
            <person name="Teshima H."/>
            <person name="Han C."/>
            <person name="Tapia R."/>
            <person name="Land M."/>
            <person name="Hauser L."/>
            <person name="Kyrpides N."/>
            <person name="Ivanova N."/>
            <person name="Pagani I."/>
            <person name="Berry A."/>
            <person name="Pawlowski K."/>
            <person name="Persson T."/>
            <person name="Vanden Heuvel B."/>
            <person name="Benson D."/>
            <person name="Woyke T."/>
        </authorList>
    </citation>
    <scope>NUCLEOTIDE SEQUENCE [LARGE SCALE GENOMIC DNA]</scope>
    <source>
        <strain evidence="3">4085684</strain>
    </source>
</reference>
<dbReference type="RefSeq" id="WP_013874369.1">
    <property type="nucleotide sequence ID" value="NC_015656.1"/>
</dbReference>
<dbReference type="eggNOG" id="COG4096">
    <property type="taxonomic scope" value="Bacteria"/>
</dbReference>
<dbReference type="EMBL" id="CP002801">
    <property type="protein sequence ID" value="AEH10474.1"/>
    <property type="molecule type" value="Genomic_DNA"/>
</dbReference>
<protein>
    <submittedName>
        <fullName evidence="2">Type III restriction protein res subunit</fullName>
    </submittedName>
</protein>
<evidence type="ECO:0000259" key="1">
    <source>
        <dbReference type="Pfam" id="PF08463"/>
    </source>
</evidence>
<dbReference type="GO" id="GO:0003824">
    <property type="term" value="F:catalytic activity"/>
    <property type="evidence" value="ECO:0007669"/>
    <property type="project" value="InterPro"/>
</dbReference>
<dbReference type="Proteomes" id="UP000001549">
    <property type="component" value="Chromosome"/>
</dbReference>
<sequence length="391" mass="44076">MPAVEHALPPSLGQRIFQRRADLLLELDEKRAPADAARATADAEPVGEVTELRADLARRLREQVAGMNPENFLVRPYREQVEAYSLPDRWQRIAPGVYADLEKLAGLPSAYQDDPAGEEARRFDLLILRLQLACLGTETGFTRMRVRVQEIATALLGQTTIPLVRAQAELLEELTTDAWWQDVTLPMLESVSLRLRGLIRLIEKGKRNVVYTDFEDELGEISEGGITWQPLGDDFEKKIRTYLRSHENQLAVQKLRRNRQITTTDLDELEQVFLDSGLGTTEDIEQAKARHEGLGLFLRSLTGLDREAAARAFDQFQTGRTLTANQLHFLKMLIDILARRGLVDVGQLYDPPFTQLTPSGPEKFFTASDIDTVESVLDQVRSTAIPESRAM</sequence>
<dbReference type="InterPro" id="IPR013670">
    <property type="entry name" value="EcoEI_R_C_dom"/>
</dbReference>
<dbReference type="GO" id="GO:0003677">
    <property type="term" value="F:DNA binding"/>
    <property type="evidence" value="ECO:0007669"/>
    <property type="project" value="InterPro"/>
</dbReference>
<name>F8AYG4_9ACTN</name>
<dbReference type="HOGENOM" id="CLU_021687_0_0_11"/>
<dbReference type="KEGG" id="fsy:FsymDg_3166"/>
<dbReference type="Pfam" id="PF08463">
    <property type="entry name" value="EcoEI_R_C"/>
    <property type="match status" value="1"/>
</dbReference>
<keyword evidence="3" id="KW-1185">Reference proteome</keyword>
<organism evidence="2 3">
    <name type="scientific">Candidatus Protofrankia datiscae</name>
    <dbReference type="NCBI Taxonomy" id="2716812"/>
    <lineage>
        <taxon>Bacteria</taxon>
        <taxon>Bacillati</taxon>
        <taxon>Actinomycetota</taxon>
        <taxon>Actinomycetes</taxon>
        <taxon>Frankiales</taxon>
        <taxon>Frankiaceae</taxon>
        <taxon>Protofrankia</taxon>
    </lineage>
</organism>
<dbReference type="GO" id="GO:0006304">
    <property type="term" value="P:DNA modification"/>
    <property type="evidence" value="ECO:0007669"/>
    <property type="project" value="InterPro"/>
</dbReference>
<dbReference type="PANTHER" id="PTHR47396">
    <property type="entry name" value="TYPE I RESTRICTION ENZYME ECOKI R PROTEIN"/>
    <property type="match status" value="1"/>
</dbReference>
<dbReference type="PANTHER" id="PTHR47396:SF1">
    <property type="entry name" value="ATP-DEPENDENT HELICASE IRC3-RELATED"/>
    <property type="match status" value="1"/>
</dbReference>
<dbReference type="InterPro" id="IPR050742">
    <property type="entry name" value="Helicase_Restrict-Modif_Enz"/>
</dbReference>
<dbReference type="GO" id="GO:0005829">
    <property type="term" value="C:cytosol"/>
    <property type="evidence" value="ECO:0007669"/>
    <property type="project" value="TreeGrafter"/>
</dbReference>
<proteinExistence type="predicted"/>